<sequence length="389" mass="44381">MAEKHGIPLVRPFEIRIADRQLIDLRARLAMARWPDEETVADWSQGVKRTKFRKLVDYWAGEYDWRRVERVLNTYPQFLTEIDGVDIHFFHIRSRHAHARPLLITHGWPGSVIEFLKIIEPLVDPVAHGGSSADAFHLILPTLPGFGFSGIPRDTGWNDKRIARAWLELMRRLGYNAFAAQGGDWGACVTTRLGQLEPPELKAIHLNWAFVLPDPVPTEGLSDEERQALGDLDHFLKSGNAYYLVQMTKPQTIGYSLVDSPVGLAAWIYEKYHGWTDNSDDPEDVLSRDGMLDNIMLYWLTATGASSARIYWEHSGNVFSAGKVNVPAAISVFPHEIYRLPESWTREAFPNLYRFVRHDRGGHFAAWERPDVFVADMRESFKSVDMGNL</sequence>
<dbReference type="InterPro" id="IPR000639">
    <property type="entry name" value="Epox_hydrolase-like"/>
</dbReference>
<organism evidence="5 6">
    <name type="scientific">Sphingosinicella xenopeptidilytica</name>
    <dbReference type="NCBI Taxonomy" id="364098"/>
    <lineage>
        <taxon>Bacteria</taxon>
        <taxon>Pseudomonadati</taxon>
        <taxon>Pseudomonadota</taxon>
        <taxon>Alphaproteobacteria</taxon>
        <taxon>Sphingomonadales</taxon>
        <taxon>Sphingosinicellaceae</taxon>
        <taxon>Sphingosinicella</taxon>
    </lineage>
</organism>
<protein>
    <submittedName>
        <fullName evidence="5">Epoxide hydrolase family protein</fullName>
        <ecNumber evidence="5">3.-.-.-</ecNumber>
    </submittedName>
</protein>
<dbReference type="EMBL" id="JBHTIK010000011">
    <property type="protein sequence ID" value="MFD0849724.1"/>
    <property type="molecule type" value="Genomic_DNA"/>
</dbReference>
<dbReference type="Gene3D" id="3.40.50.1820">
    <property type="entry name" value="alpha/beta hydrolase"/>
    <property type="match status" value="1"/>
</dbReference>
<dbReference type="PIRSF" id="PIRSF001112">
    <property type="entry name" value="Epoxide_hydrolase"/>
    <property type="match status" value="1"/>
</dbReference>
<dbReference type="RefSeq" id="WP_381492697.1">
    <property type="nucleotide sequence ID" value="NZ_JBHTIK010000011.1"/>
</dbReference>
<dbReference type="EC" id="3.-.-.-" evidence="5"/>
<dbReference type="GO" id="GO:0016787">
    <property type="term" value="F:hydrolase activity"/>
    <property type="evidence" value="ECO:0007669"/>
    <property type="project" value="UniProtKB-KW"/>
</dbReference>
<name>A0ABW3C821_SPHXN</name>
<evidence type="ECO:0000256" key="2">
    <source>
        <dbReference type="ARBA" id="ARBA00022797"/>
    </source>
</evidence>
<accession>A0ABW3C821</accession>
<keyword evidence="2" id="KW-0058">Aromatic hydrocarbons catabolism</keyword>
<evidence type="ECO:0000313" key="5">
    <source>
        <dbReference type="EMBL" id="MFD0849724.1"/>
    </source>
</evidence>
<feature type="domain" description="Epoxide hydrolase N-terminal" evidence="4">
    <location>
        <begin position="10"/>
        <end position="115"/>
    </location>
</feature>
<dbReference type="PANTHER" id="PTHR21661:SF35">
    <property type="entry name" value="EPOXIDE HYDROLASE"/>
    <property type="match status" value="1"/>
</dbReference>
<dbReference type="PANTHER" id="PTHR21661">
    <property type="entry name" value="EPOXIDE HYDROLASE 1-RELATED"/>
    <property type="match status" value="1"/>
</dbReference>
<keyword evidence="6" id="KW-1185">Reference proteome</keyword>
<dbReference type="InterPro" id="IPR029058">
    <property type="entry name" value="AB_hydrolase_fold"/>
</dbReference>
<evidence type="ECO:0000256" key="3">
    <source>
        <dbReference type="ARBA" id="ARBA00022801"/>
    </source>
</evidence>
<dbReference type="SUPFAM" id="SSF53474">
    <property type="entry name" value="alpha/beta-Hydrolases"/>
    <property type="match status" value="1"/>
</dbReference>
<keyword evidence="3 5" id="KW-0378">Hydrolase</keyword>
<dbReference type="Pfam" id="PF06441">
    <property type="entry name" value="EHN"/>
    <property type="match status" value="1"/>
</dbReference>
<evidence type="ECO:0000313" key="6">
    <source>
        <dbReference type="Proteomes" id="UP001597124"/>
    </source>
</evidence>
<dbReference type="InterPro" id="IPR016292">
    <property type="entry name" value="Epoxide_hydrolase"/>
</dbReference>
<comment type="caution">
    <text evidence="5">The sequence shown here is derived from an EMBL/GenBank/DDBJ whole genome shotgun (WGS) entry which is preliminary data.</text>
</comment>
<gene>
    <name evidence="5" type="ORF">ACFQ00_15425</name>
</gene>
<dbReference type="InterPro" id="IPR010497">
    <property type="entry name" value="Epoxide_hydro_N"/>
</dbReference>
<comment type="similarity">
    <text evidence="1">Belongs to the peptidase S33 family.</text>
</comment>
<dbReference type="Proteomes" id="UP001597124">
    <property type="component" value="Unassembled WGS sequence"/>
</dbReference>
<reference evidence="6" key="1">
    <citation type="journal article" date="2019" name="Int. J. Syst. Evol. Microbiol.">
        <title>The Global Catalogue of Microorganisms (GCM) 10K type strain sequencing project: providing services to taxonomists for standard genome sequencing and annotation.</title>
        <authorList>
            <consortium name="The Broad Institute Genomics Platform"/>
            <consortium name="The Broad Institute Genome Sequencing Center for Infectious Disease"/>
            <person name="Wu L."/>
            <person name="Ma J."/>
        </authorList>
    </citation>
    <scope>NUCLEOTIDE SEQUENCE [LARGE SCALE GENOMIC DNA]</scope>
    <source>
        <strain evidence="6">CCUG 52537</strain>
    </source>
</reference>
<dbReference type="PRINTS" id="PR00412">
    <property type="entry name" value="EPOXHYDRLASE"/>
</dbReference>
<evidence type="ECO:0000259" key="4">
    <source>
        <dbReference type="Pfam" id="PF06441"/>
    </source>
</evidence>
<evidence type="ECO:0000256" key="1">
    <source>
        <dbReference type="ARBA" id="ARBA00010088"/>
    </source>
</evidence>
<proteinExistence type="inferred from homology"/>